<dbReference type="Pfam" id="PF02687">
    <property type="entry name" value="FtsX"/>
    <property type="match status" value="2"/>
</dbReference>
<dbReference type="EMBL" id="FRCP01000013">
    <property type="protein sequence ID" value="SHM63543.1"/>
    <property type="molecule type" value="Genomic_DNA"/>
</dbReference>
<evidence type="ECO:0000256" key="3">
    <source>
        <dbReference type="ARBA" id="ARBA00022692"/>
    </source>
</evidence>
<evidence type="ECO:0000256" key="5">
    <source>
        <dbReference type="ARBA" id="ARBA00023136"/>
    </source>
</evidence>
<dbReference type="PANTHER" id="PTHR30287">
    <property type="entry name" value="MEMBRANE COMPONENT OF PREDICTED ABC SUPERFAMILY METABOLITE UPTAKE TRANSPORTER"/>
    <property type="match status" value="1"/>
</dbReference>
<evidence type="ECO:0000256" key="6">
    <source>
        <dbReference type="SAM" id="Phobius"/>
    </source>
</evidence>
<dbReference type="Proteomes" id="UP000184038">
    <property type="component" value="Unassembled WGS sequence"/>
</dbReference>
<evidence type="ECO:0000259" key="7">
    <source>
        <dbReference type="Pfam" id="PF02687"/>
    </source>
</evidence>
<dbReference type="OrthoDB" id="5137249at2"/>
<keyword evidence="9" id="KW-1185">Reference proteome</keyword>
<organism evidence="8 9">
    <name type="scientific">Anaerosporobacter mobilis DSM 15930</name>
    <dbReference type="NCBI Taxonomy" id="1120996"/>
    <lineage>
        <taxon>Bacteria</taxon>
        <taxon>Bacillati</taxon>
        <taxon>Bacillota</taxon>
        <taxon>Clostridia</taxon>
        <taxon>Lachnospirales</taxon>
        <taxon>Lachnospiraceae</taxon>
        <taxon>Anaerosporobacter</taxon>
    </lineage>
</organism>
<feature type="transmembrane region" description="Helical" evidence="6">
    <location>
        <begin position="276"/>
        <end position="295"/>
    </location>
</feature>
<dbReference type="AlphaFoldDB" id="A0A1M7KFD9"/>
<feature type="transmembrane region" description="Helical" evidence="6">
    <location>
        <begin position="325"/>
        <end position="348"/>
    </location>
</feature>
<keyword evidence="4 6" id="KW-1133">Transmembrane helix</keyword>
<dbReference type="STRING" id="1120996.SAMN02746066_02700"/>
<evidence type="ECO:0000313" key="9">
    <source>
        <dbReference type="Proteomes" id="UP000184038"/>
    </source>
</evidence>
<dbReference type="InterPro" id="IPR038766">
    <property type="entry name" value="Membrane_comp_ABC_pdt"/>
</dbReference>
<evidence type="ECO:0000256" key="2">
    <source>
        <dbReference type="ARBA" id="ARBA00022475"/>
    </source>
</evidence>
<evidence type="ECO:0000256" key="1">
    <source>
        <dbReference type="ARBA" id="ARBA00004651"/>
    </source>
</evidence>
<gene>
    <name evidence="8" type="ORF">SAMN02746066_02700</name>
</gene>
<reference evidence="8 9" key="1">
    <citation type="submission" date="2016-11" db="EMBL/GenBank/DDBJ databases">
        <authorList>
            <person name="Jaros S."/>
            <person name="Januszkiewicz K."/>
            <person name="Wedrychowicz H."/>
        </authorList>
    </citation>
    <scope>NUCLEOTIDE SEQUENCE [LARGE SCALE GENOMIC DNA]</scope>
    <source>
        <strain evidence="8 9">DSM 15930</strain>
    </source>
</reference>
<evidence type="ECO:0000256" key="4">
    <source>
        <dbReference type="ARBA" id="ARBA00022989"/>
    </source>
</evidence>
<accession>A0A1M7KFD9</accession>
<sequence>MLLHKMLRDMKWNKMQFISIFLLAFLGVYVYAGVGGEVAGIREIRNSYNKETNLGDAWIYGENFTEDDLQAVKDIEGITDAQRRLFLTAVGESEQKPTIYLYFQEENDISKPKVVQGEEFDQTDSKHVWLDKRFADANDLTVGDEYTFDIEGNQLTLKIGGIIYSPEYTYYTDDDAIIPDFSKVGIAIASYETIPMEALGLQGKNAENVVVKNISEEAKKAFIPFTQMVITTDLTDVGSLEDKISEALDGGYSYFITRESIPGVNQLQDEMKQHEAMMIVFTIAFVGIAILAIITTMNRLVNNQRTQIGTMKALGMKKGKILRHYMAYGFWLSAVGAALGVALGPVTLPRLFIPSMSSAYTLPEWKGGYSVSFFLVGMITVVACTLTTYLSCRKVLAVNPADTLKPAAPKKGKRSIFEKLPFWNKLSFSVQYNLRDLSRSKIRCLMGFAGTLCCMALLVCSASMNDSFKNMRDWLYEDIQNFDNRVELKKETTLYDAESLSKELQGELIMEDSIIVKAKNKKKILSFTAVEGKGLYRFTNSNLEIDTLQDSDFAITQKTAEALGIKEGDEISWHLLDAEKWETATVTIINRMPMGVGITTTRKVVEEAGYDFIPSYIATDVAEDDIHSDQIKKIFTKKSMLEAWDVSMETMTIIVVLLIVVAALLGLLILYNLGLLAYAEREKELATLKVVGFNASKLRKMLLIQNTWLSIFGIIVGTPTGLLMVQYMVDIMGDAFDMTATLSIPSFLLCSGTTLLVSIVVSIMFSGKLKKLDMVAALKGVE</sequence>
<feature type="transmembrane region" description="Helical" evidence="6">
    <location>
        <begin position="707"/>
        <end position="729"/>
    </location>
</feature>
<keyword evidence="3 6" id="KW-0812">Transmembrane</keyword>
<feature type="transmembrane region" description="Helical" evidence="6">
    <location>
        <begin position="653"/>
        <end position="679"/>
    </location>
</feature>
<dbReference type="GO" id="GO:0005886">
    <property type="term" value="C:plasma membrane"/>
    <property type="evidence" value="ECO:0007669"/>
    <property type="project" value="UniProtKB-SubCell"/>
</dbReference>
<keyword evidence="5 6" id="KW-0472">Membrane</keyword>
<comment type="subcellular location">
    <subcellularLocation>
        <location evidence="1">Cell membrane</location>
        <topology evidence="1">Multi-pass membrane protein</topology>
    </subcellularLocation>
</comment>
<dbReference type="PANTHER" id="PTHR30287:SF1">
    <property type="entry name" value="INNER MEMBRANE PROTEIN"/>
    <property type="match status" value="1"/>
</dbReference>
<feature type="transmembrane region" description="Helical" evidence="6">
    <location>
        <begin position="368"/>
        <end position="390"/>
    </location>
</feature>
<proteinExistence type="predicted"/>
<name>A0A1M7KFD9_9FIRM</name>
<feature type="domain" description="ABC3 transporter permease C-terminal" evidence="7">
    <location>
        <begin position="657"/>
        <end position="772"/>
    </location>
</feature>
<feature type="transmembrane region" description="Helical" evidence="6">
    <location>
        <begin position="444"/>
        <end position="464"/>
    </location>
</feature>
<dbReference type="InterPro" id="IPR003838">
    <property type="entry name" value="ABC3_permease_C"/>
</dbReference>
<feature type="domain" description="ABC3 transporter permease C-terminal" evidence="7">
    <location>
        <begin position="279"/>
        <end position="400"/>
    </location>
</feature>
<keyword evidence="2" id="KW-1003">Cell membrane</keyword>
<feature type="transmembrane region" description="Helical" evidence="6">
    <location>
        <begin position="741"/>
        <end position="765"/>
    </location>
</feature>
<evidence type="ECO:0000313" key="8">
    <source>
        <dbReference type="EMBL" id="SHM63543.1"/>
    </source>
</evidence>
<protein>
    <submittedName>
        <fullName evidence="8">Putative ABC transport system permease protein</fullName>
    </submittedName>
</protein>